<name>A0A1L5NED2_9HYPH</name>
<feature type="region of interest" description="Disordered" evidence="1">
    <location>
        <begin position="1"/>
        <end position="21"/>
    </location>
</feature>
<evidence type="ECO:0000256" key="1">
    <source>
        <dbReference type="SAM" id="MobiDB-lite"/>
    </source>
</evidence>
<organism evidence="2 3">
    <name type="scientific">Rhizobium gallicum</name>
    <dbReference type="NCBI Taxonomy" id="56730"/>
    <lineage>
        <taxon>Bacteria</taxon>
        <taxon>Pseudomonadati</taxon>
        <taxon>Pseudomonadota</taxon>
        <taxon>Alphaproteobacteria</taxon>
        <taxon>Hyphomicrobiales</taxon>
        <taxon>Rhizobiaceae</taxon>
        <taxon>Rhizobium/Agrobacterium group</taxon>
        <taxon>Rhizobium</taxon>
    </lineage>
</organism>
<dbReference type="AlphaFoldDB" id="A0A1L5NED2"/>
<reference evidence="2 3" key="1">
    <citation type="submission" date="2016-09" db="EMBL/GenBank/DDBJ databases">
        <title>The complete genome sequences of Rhizobium gallicum, symbiovars gallicum and phaseoli, symbionts associated to common bean (Phaseolus vulgaris).</title>
        <authorList>
            <person name="Bustos P."/>
            <person name="Santamaria R.I."/>
            <person name="Perez-Carrascal O.M."/>
            <person name="Juarez S."/>
            <person name="Lozano L."/>
            <person name="Martinez-Flores I."/>
            <person name="Martinez-Romero E."/>
            <person name="Cevallos M."/>
            <person name="Romero D."/>
            <person name="Davila G."/>
            <person name="Gonzalez V."/>
        </authorList>
    </citation>
    <scope>NUCLEOTIDE SEQUENCE [LARGE SCALE GENOMIC DNA]</scope>
    <source>
        <strain evidence="2 3">IE4872</strain>
    </source>
</reference>
<dbReference type="Proteomes" id="UP000184749">
    <property type="component" value="Chromosome"/>
</dbReference>
<proteinExistence type="predicted"/>
<dbReference type="EMBL" id="CP017101">
    <property type="protein sequence ID" value="APO66256.1"/>
    <property type="molecule type" value="Genomic_DNA"/>
</dbReference>
<sequence>MGLPIRQHGQEEVAEELEGVHRQPWPASADQNAFLIPAGSPALVTCSLATLYSRPAASAELEAKLLANWRRCFSGR</sequence>
<evidence type="ECO:0000313" key="3">
    <source>
        <dbReference type="Proteomes" id="UP000184749"/>
    </source>
</evidence>
<dbReference type="STRING" id="56730.IE4872_CH00595"/>
<gene>
    <name evidence="2" type="ORF">IE4872_CH00595</name>
</gene>
<accession>A0A1L5NED2</accession>
<protein>
    <submittedName>
        <fullName evidence="2">Uncharacterized protein</fullName>
    </submittedName>
</protein>
<evidence type="ECO:0000313" key="2">
    <source>
        <dbReference type="EMBL" id="APO66256.1"/>
    </source>
</evidence>